<dbReference type="OrthoDB" id="153872at2759"/>
<reference evidence="7" key="2">
    <citation type="journal article" date="2007" name="Science">
        <title>Draft genome sequence of the sexually transmitted pathogen Trichomonas vaginalis.</title>
        <authorList>
            <person name="Carlton J.M."/>
            <person name="Hirt R.P."/>
            <person name="Silva J.C."/>
            <person name="Delcher A.L."/>
            <person name="Schatz M."/>
            <person name="Zhao Q."/>
            <person name="Wortman J.R."/>
            <person name="Bidwell S.L."/>
            <person name="Alsmark U.C.M."/>
            <person name="Besteiro S."/>
            <person name="Sicheritz-Ponten T."/>
            <person name="Noel C.J."/>
            <person name="Dacks J.B."/>
            <person name="Foster P.G."/>
            <person name="Simillion C."/>
            <person name="Van de Peer Y."/>
            <person name="Miranda-Saavedra D."/>
            <person name="Barton G.J."/>
            <person name="Westrop G.D."/>
            <person name="Mueller S."/>
            <person name="Dessi D."/>
            <person name="Fiori P.L."/>
            <person name="Ren Q."/>
            <person name="Paulsen I."/>
            <person name="Zhang H."/>
            <person name="Bastida-Corcuera F.D."/>
            <person name="Simoes-Barbosa A."/>
            <person name="Brown M.T."/>
            <person name="Hayes R.D."/>
            <person name="Mukherjee M."/>
            <person name="Okumura C.Y."/>
            <person name="Schneider R."/>
            <person name="Smith A.J."/>
            <person name="Vanacova S."/>
            <person name="Villalvazo M."/>
            <person name="Haas B.J."/>
            <person name="Pertea M."/>
            <person name="Feldblyum T.V."/>
            <person name="Utterback T.R."/>
            <person name="Shu C.L."/>
            <person name="Osoegawa K."/>
            <person name="de Jong P.J."/>
            <person name="Hrdy I."/>
            <person name="Horvathova L."/>
            <person name="Zubacova Z."/>
            <person name="Dolezal P."/>
            <person name="Malik S.B."/>
            <person name="Logsdon J.M. Jr."/>
            <person name="Henze K."/>
            <person name="Gupta A."/>
            <person name="Wang C.C."/>
            <person name="Dunne R.L."/>
            <person name="Upcroft J.A."/>
            <person name="Upcroft P."/>
            <person name="White O."/>
            <person name="Salzberg S.L."/>
            <person name="Tang P."/>
            <person name="Chiu C.-H."/>
            <person name="Lee Y.-S."/>
            <person name="Embley T.M."/>
            <person name="Coombs G.H."/>
            <person name="Mottram J.C."/>
            <person name="Tachezy J."/>
            <person name="Fraser-Liggett C.M."/>
            <person name="Johnson P.J."/>
        </authorList>
    </citation>
    <scope>NUCLEOTIDE SEQUENCE [LARGE SCALE GENOMIC DNA]</scope>
    <source>
        <strain evidence="7">G3</strain>
    </source>
</reference>
<dbReference type="InterPro" id="IPR000315">
    <property type="entry name" value="Znf_B-box"/>
</dbReference>
<dbReference type="VEuPathDB" id="TrichDB:TVAGG3_0950290"/>
<dbReference type="CDD" id="cd19756">
    <property type="entry name" value="Bbox2"/>
    <property type="match status" value="1"/>
</dbReference>
<dbReference type="InParanoid" id="A2F346"/>
<evidence type="ECO:0000259" key="6">
    <source>
        <dbReference type="PROSITE" id="PS51886"/>
    </source>
</evidence>
<evidence type="ECO:0000313" key="8">
    <source>
        <dbReference type="Proteomes" id="UP000001542"/>
    </source>
</evidence>
<dbReference type="EMBL" id="DS113593">
    <property type="protein sequence ID" value="EAY00654.1"/>
    <property type="molecule type" value="Genomic_DNA"/>
</dbReference>
<dbReference type="SMR" id="A2F346"/>
<dbReference type="KEGG" id="tva:4758476"/>
<gene>
    <name evidence="7" type="ORF">TVAG_208460</name>
</gene>
<dbReference type="InterPro" id="IPR047153">
    <property type="entry name" value="TRIM45/56/19-like"/>
</dbReference>
<sequence>MTQPMNKIPKSSEAYITMEYQIQQLLHAPRVQIIEAFDINNVQQAINFGKYCENLQPLNVVHAFIPTTSFQQPLSDIIKNGVRISPNLPLHVCPNKIDINKDRDFNEVIHVLVALGNTYNYQPIMCDELDQADFIQMEPQASDLPDDYDSLCVNKSDFVIFKPKQIRTLHIVRFTSGETLELKHETEHKCDLCGAPATLWCTNCSAKLCDKCNAESHTGNKLLEAHKRIPVSEAFTQMTDCPFHPGVKVEHFCFQCQLPVCLECKMSGTHSFGSASKHTLVPLKDAYTAACKHTETEDRIYVRRRKALTEKKEDFTKRLKDVIENEKTVEARIMKVAQDAITSLKQQSGERALKLRSALTEVERKLQEIVEKEEFIQLHKEYSDPVTFIKSSCIHDRLLQELKHDDDIPLDCDIEGDLCVTGGLTVCPKSIADLPDGVVKRDVPFNERERITDYGTETTTLPPESTQPTNSSTYENREPIDLSKVKVTKISSLAARRRQKMKKNGIEINFTPFAGSKIIDKIQGDSLYHALPFKATPKTHMLFSTQRDGKSIKIMHDLIDNLGITLVLVKRDDFVFGGFAGTKWNHNGENFGQPNGCFLFSLNRDAIVPYRPSIEEPCVLFAEKDTLTFGRYDLVLADNFKQCVAVIENSYGIGLPPDSPEAEEYLAGTPEFAAEAVEVWGFFSD</sequence>
<feature type="compositionally biased region" description="Polar residues" evidence="4">
    <location>
        <begin position="455"/>
        <end position="474"/>
    </location>
</feature>
<feature type="domain" description="B box-type" evidence="5">
    <location>
        <begin position="185"/>
        <end position="231"/>
    </location>
</feature>
<evidence type="ECO:0000256" key="2">
    <source>
        <dbReference type="ARBA" id="ARBA00022833"/>
    </source>
</evidence>
<dbReference type="STRING" id="5722.A2F346"/>
<feature type="region of interest" description="Disordered" evidence="4">
    <location>
        <begin position="453"/>
        <end position="475"/>
    </location>
</feature>
<dbReference type="PROSITE" id="PS50119">
    <property type="entry name" value="ZF_BBOX"/>
    <property type="match status" value="2"/>
</dbReference>
<feature type="domain" description="B box-type" evidence="5">
    <location>
        <begin position="236"/>
        <end position="283"/>
    </location>
</feature>
<keyword evidence="8" id="KW-1185">Reference proteome</keyword>
<evidence type="ECO:0000256" key="3">
    <source>
        <dbReference type="PROSITE-ProRule" id="PRU00024"/>
    </source>
</evidence>
<dbReference type="Pfam" id="PF07534">
    <property type="entry name" value="TLD"/>
    <property type="match status" value="1"/>
</dbReference>
<dbReference type="Gene3D" id="3.30.160.60">
    <property type="entry name" value="Classic Zinc Finger"/>
    <property type="match status" value="1"/>
</dbReference>
<evidence type="ECO:0000256" key="4">
    <source>
        <dbReference type="SAM" id="MobiDB-lite"/>
    </source>
</evidence>
<dbReference type="GO" id="GO:0008270">
    <property type="term" value="F:zinc ion binding"/>
    <property type="evidence" value="ECO:0007669"/>
    <property type="project" value="UniProtKB-KW"/>
</dbReference>
<dbReference type="InterPro" id="IPR006571">
    <property type="entry name" value="TLDc_dom"/>
</dbReference>
<dbReference type="eggNOG" id="KOG2177">
    <property type="taxonomic scope" value="Eukaryota"/>
</dbReference>
<protein>
    <submittedName>
        <fullName evidence="7">B-box zinc finger family protein</fullName>
    </submittedName>
</protein>
<evidence type="ECO:0000313" key="7">
    <source>
        <dbReference type="EMBL" id="EAY00654.1"/>
    </source>
</evidence>
<proteinExistence type="predicted"/>
<organism evidence="7 8">
    <name type="scientific">Trichomonas vaginalis (strain ATCC PRA-98 / G3)</name>
    <dbReference type="NCBI Taxonomy" id="412133"/>
    <lineage>
        <taxon>Eukaryota</taxon>
        <taxon>Metamonada</taxon>
        <taxon>Parabasalia</taxon>
        <taxon>Trichomonadida</taxon>
        <taxon>Trichomonadidae</taxon>
        <taxon>Trichomonas</taxon>
    </lineage>
</organism>
<dbReference type="InterPro" id="IPR049808">
    <property type="entry name" value="CONSTANS-like_Bbox1"/>
</dbReference>
<dbReference type="SMART" id="SM00336">
    <property type="entry name" value="BBOX"/>
    <property type="match status" value="2"/>
</dbReference>
<dbReference type="VEuPathDB" id="TrichDB:TVAG_208460"/>
<evidence type="ECO:0000256" key="1">
    <source>
        <dbReference type="ARBA" id="ARBA00022723"/>
    </source>
</evidence>
<dbReference type="AlphaFoldDB" id="A2F346"/>
<keyword evidence="1" id="KW-0479">Metal-binding</keyword>
<dbReference type="PROSITE" id="PS51886">
    <property type="entry name" value="TLDC"/>
    <property type="match status" value="1"/>
</dbReference>
<dbReference type="CDD" id="cd19821">
    <property type="entry name" value="Bbox1_BBX-like"/>
    <property type="match status" value="1"/>
</dbReference>
<accession>A2F346</accession>
<dbReference type="RefSeq" id="XP_001313583.1">
    <property type="nucleotide sequence ID" value="XM_001313582.1"/>
</dbReference>
<dbReference type="PANTHER" id="PTHR25462">
    <property type="entry name" value="BONUS, ISOFORM C-RELATED"/>
    <property type="match status" value="1"/>
</dbReference>
<feature type="domain" description="TLDc" evidence="6">
    <location>
        <begin position="517"/>
        <end position="683"/>
    </location>
</feature>
<dbReference type="Pfam" id="PF00643">
    <property type="entry name" value="zf-B_box"/>
    <property type="match status" value="2"/>
</dbReference>
<name>A2F346_TRIV3</name>
<keyword evidence="3" id="KW-0863">Zinc-finger</keyword>
<keyword evidence="2" id="KW-0862">Zinc</keyword>
<evidence type="ECO:0000259" key="5">
    <source>
        <dbReference type="PROSITE" id="PS50119"/>
    </source>
</evidence>
<reference evidence="7" key="1">
    <citation type="submission" date="2006-10" db="EMBL/GenBank/DDBJ databases">
        <authorList>
            <person name="Amadeo P."/>
            <person name="Zhao Q."/>
            <person name="Wortman J."/>
            <person name="Fraser-Liggett C."/>
            <person name="Carlton J."/>
        </authorList>
    </citation>
    <scope>NUCLEOTIDE SEQUENCE</scope>
    <source>
        <strain evidence="7">G3</strain>
    </source>
</reference>
<dbReference type="SMART" id="SM00584">
    <property type="entry name" value="TLDc"/>
    <property type="match status" value="1"/>
</dbReference>
<dbReference type="PANTHER" id="PTHR25462:SF296">
    <property type="entry name" value="MEIOTIC P26, ISOFORM F"/>
    <property type="match status" value="1"/>
</dbReference>
<dbReference type="SUPFAM" id="SSF57845">
    <property type="entry name" value="B-box zinc-binding domain"/>
    <property type="match status" value="1"/>
</dbReference>
<dbReference type="Proteomes" id="UP000001542">
    <property type="component" value="Unassembled WGS sequence"/>
</dbReference>